<dbReference type="OrthoDB" id="276546at2759"/>
<dbReference type="STRING" id="984486.A0A1E3QHP4"/>
<comment type="function">
    <text evidence="4">Oxidoreductase that binds mammalian estrogens with high affinity.</text>
</comment>
<dbReference type="InterPro" id="IPR045247">
    <property type="entry name" value="Oye-like"/>
</dbReference>
<comment type="cofactor">
    <cofactor evidence="1">
        <name>FMN</name>
        <dbReference type="ChEBI" id="CHEBI:58210"/>
    </cofactor>
</comment>
<keyword evidence="3" id="KW-0285">Flavoprotein</keyword>
<protein>
    <recommendedName>
        <fullName evidence="5">Probable NADPH dehydrogenase</fullName>
    </recommendedName>
    <alternativeName>
        <fullName evidence="6">Estrogen-binding protein</fullName>
    </alternativeName>
</protein>
<keyword evidence="3" id="KW-0288">FMN</keyword>
<dbReference type="EMBL" id="KV454442">
    <property type="protein sequence ID" value="ODQ77233.1"/>
    <property type="molecule type" value="Genomic_DNA"/>
</dbReference>
<accession>A0A1E3QHP4</accession>
<evidence type="ECO:0000256" key="3">
    <source>
        <dbReference type="ARBA" id="ARBA00022643"/>
    </source>
</evidence>
<evidence type="ECO:0000256" key="5">
    <source>
        <dbReference type="ARBA" id="ARBA00067604"/>
    </source>
</evidence>
<dbReference type="GO" id="GO:0010181">
    <property type="term" value="F:FMN binding"/>
    <property type="evidence" value="ECO:0007669"/>
    <property type="project" value="InterPro"/>
</dbReference>
<sequence length="376" mass="41664">MSDLANTNLFEPLQVGRYTVQHRAVLAPLTRFRNDSIQGPTEHSVEYYAQRASKPGTLLVTEATFVSPRAGGYDAAPGIWSPEQAAQWKKVFDAVHAKKSFAFVQLWALGRASKPKALKARNLPFVSASAKYIDAKDQAKAETSGNPIRALSTAEVKQYVKDYARAAVSAVTAGADGVEIHGANGYLPDQFTQLISNERTDEYGGSVENRARFLLEIVDAVTAAVGDDRTGIRFSPWGEFGGMGGAKYNPEETFGYIFSQLEKSHPKLAYIHLIEPRTGDLHGSEQTLPGDNAFACKIWSGPIIRAGDYHNHFDAIKRDVADGRTLIAFGRSFISNPDLPERLQRGWELTKYDRRTFYSDSPVGYTDYPFYHKEKL</sequence>
<name>A0A1E3QHP4_9ASCO</name>
<evidence type="ECO:0000256" key="2">
    <source>
        <dbReference type="ARBA" id="ARBA00005979"/>
    </source>
</evidence>
<reference evidence="9" key="1">
    <citation type="submission" date="2016-05" db="EMBL/GenBank/DDBJ databases">
        <title>Comparative genomics of biotechnologically important yeasts.</title>
        <authorList>
            <consortium name="DOE Joint Genome Institute"/>
            <person name="Riley R."/>
            <person name="Haridas S."/>
            <person name="Wolfe K.H."/>
            <person name="Lopes M.R."/>
            <person name="Hittinger C.T."/>
            <person name="Goker M."/>
            <person name="Salamov A."/>
            <person name="Wisecaver J."/>
            <person name="Long T.M."/>
            <person name="Aerts A.L."/>
            <person name="Barry K."/>
            <person name="Choi C."/>
            <person name="Clum A."/>
            <person name="Coughlan A.Y."/>
            <person name="Deshpande S."/>
            <person name="Douglass A.P."/>
            <person name="Hanson S.J."/>
            <person name="Klenk H.-P."/>
            <person name="Labutti K."/>
            <person name="Lapidus A."/>
            <person name="Lindquist E."/>
            <person name="Lipzen A."/>
            <person name="Meier-Kolthoff J.P."/>
            <person name="Ohm R.A."/>
            <person name="Otillar R.P."/>
            <person name="Pangilinan J."/>
            <person name="Peng Y."/>
            <person name="Rokas A."/>
            <person name="Rosa C.A."/>
            <person name="Scheuner C."/>
            <person name="Sibirny A.A."/>
            <person name="Slot J.C."/>
            <person name="Stielow J.B."/>
            <person name="Sun H."/>
            <person name="Kurtzman C.P."/>
            <person name="Blackwell M."/>
            <person name="Grigoriev I.V."/>
            <person name="Jeffries T.W."/>
        </authorList>
    </citation>
    <scope>NUCLEOTIDE SEQUENCE [LARGE SCALE GENOMIC DNA]</scope>
    <source>
        <strain evidence="9">NRRL Y-12698</strain>
    </source>
</reference>
<dbReference type="InterPro" id="IPR001155">
    <property type="entry name" value="OxRdtase_FMN_N"/>
</dbReference>
<dbReference type="RefSeq" id="XP_018982561.1">
    <property type="nucleotide sequence ID" value="XM_019126727.1"/>
</dbReference>
<dbReference type="GO" id="GO:0042562">
    <property type="term" value="F:hormone binding"/>
    <property type="evidence" value="ECO:0007669"/>
    <property type="project" value="UniProtKB-ARBA"/>
</dbReference>
<dbReference type="SUPFAM" id="SSF51395">
    <property type="entry name" value="FMN-linked oxidoreductases"/>
    <property type="match status" value="1"/>
</dbReference>
<dbReference type="FunFam" id="3.20.20.70:FF:000138">
    <property type="entry name" value="NADPH dehydrogenase 1"/>
    <property type="match status" value="1"/>
</dbReference>
<keyword evidence="9" id="KW-1185">Reference proteome</keyword>
<dbReference type="Pfam" id="PF00724">
    <property type="entry name" value="Oxidored_FMN"/>
    <property type="match status" value="1"/>
</dbReference>
<dbReference type="CDD" id="cd02933">
    <property type="entry name" value="OYE_like_FMN"/>
    <property type="match status" value="1"/>
</dbReference>
<dbReference type="GeneID" id="30144581"/>
<dbReference type="AlphaFoldDB" id="A0A1E3QHP4"/>
<feature type="domain" description="NADH:flavin oxidoreductase/NADH oxidase N-terminal" evidence="7">
    <location>
        <begin position="8"/>
        <end position="348"/>
    </location>
</feature>
<evidence type="ECO:0000313" key="9">
    <source>
        <dbReference type="Proteomes" id="UP000094336"/>
    </source>
</evidence>
<evidence type="ECO:0000256" key="4">
    <source>
        <dbReference type="ARBA" id="ARBA00056646"/>
    </source>
</evidence>
<evidence type="ECO:0000313" key="8">
    <source>
        <dbReference type="EMBL" id="ODQ77233.1"/>
    </source>
</evidence>
<dbReference type="PANTHER" id="PTHR22893:SF91">
    <property type="entry name" value="NADPH DEHYDROGENASE 2-RELATED"/>
    <property type="match status" value="1"/>
</dbReference>
<dbReference type="GO" id="GO:0003959">
    <property type="term" value="F:NADPH dehydrogenase activity"/>
    <property type="evidence" value="ECO:0007669"/>
    <property type="project" value="TreeGrafter"/>
</dbReference>
<evidence type="ECO:0000256" key="6">
    <source>
        <dbReference type="ARBA" id="ARBA00075326"/>
    </source>
</evidence>
<gene>
    <name evidence="8" type="ORF">BABINDRAFT_10379</name>
</gene>
<comment type="similarity">
    <text evidence="2">Belongs to the NADH:flavin oxidoreductase/NADH oxidase family.</text>
</comment>
<evidence type="ECO:0000259" key="7">
    <source>
        <dbReference type="Pfam" id="PF00724"/>
    </source>
</evidence>
<proteinExistence type="inferred from homology"/>
<dbReference type="InterPro" id="IPR013785">
    <property type="entry name" value="Aldolase_TIM"/>
</dbReference>
<evidence type="ECO:0000256" key="1">
    <source>
        <dbReference type="ARBA" id="ARBA00001917"/>
    </source>
</evidence>
<organism evidence="8 9">
    <name type="scientific">Babjeviella inositovora NRRL Y-12698</name>
    <dbReference type="NCBI Taxonomy" id="984486"/>
    <lineage>
        <taxon>Eukaryota</taxon>
        <taxon>Fungi</taxon>
        <taxon>Dikarya</taxon>
        <taxon>Ascomycota</taxon>
        <taxon>Saccharomycotina</taxon>
        <taxon>Pichiomycetes</taxon>
        <taxon>Serinales incertae sedis</taxon>
        <taxon>Babjeviella</taxon>
    </lineage>
</organism>
<dbReference type="Gene3D" id="3.20.20.70">
    <property type="entry name" value="Aldolase class I"/>
    <property type="match status" value="1"/>
</dbReference>
<dbReference type="Proteomes" id="UP000094336">
    <property type="component" value="Unassembled WGS sequence"/>
</dbReference>
<dbReference type="PANTHER" id="PTHR22893">
    <property type="entry name" value="NADH OXIDOREDUCTASE-RELATED"/>
    <property type="match status" value="1"/>
</dbReference>